<evidence type="ECO:0000256" key="5">
    <source>
        <dbReference type="ARBA" id="ARBA00022475"/>
    </source>
</evidence>
<organism evidence="12 13">
    <name type="scientific">Hypsibius exemplaris</name>
    <name type="common">Freshwater tardigrade</name>
    <dbReference type="NCBI Taxonomy" id="2072580"/>
    <lineage>
        <taxon>Eukaryota</taxon>
        <taxon>Metazoa</taxon>
        <taxon>Ecdysozoa</taxon>
        <taxon>Tardigrada</taxon>
        <taxon>Eutardigrada</taxon>
        <taxon>Parachela</taxon>
        <taxon>Hypsibioidea</taxon>
        <taxon>Hypsibiidae</taxon>
        <taxon>Hypsibius</taxon>
    </lineage>
</organism>
<accession>A0A1W0X7L0</accession>
<dbReference type="GO" id="GO:0030314">
    <property type="term" value="C:junctional membrane complex"/>
    <property type="evidence" value="ECO:0007669"/>
    <property type="project" value="InterPro"/>
</dbReference>
<evidence type="ECO:0000256" key="7">
    <source>
        <dbReference type="ARBA" id="ARBA00022737"/>
    </source>
</evidence>
<evidence type="ECO:0000256" key="9">
    <source>
        <dbReference type="ARBA" id="ARBA00022989"/>
    </source>
</evidence>
<keyword evidence="5" id="KW-1003">Cell membrane</keyword>
<dbReference type="OrthoDB" id="284854at2759"/>
<reference evidence="13" key="1">
    <citation type="submission" date="2017-01" db="EMBL/GenBank/DDBJ databases">
        <title>Comparative genomics of anhydrobiosis in the tardigrade Hypsibius dujardini.</title>
        <authorList>
            <person name="Yoshida Y."/>
            <person name="Koutsovoulos G."/>
            <person name="Laetsch D."/>
            <person name="Stevens L."/>
            <person name="Kumar S."/>
            <person name="Horikawa D."/>
            <person name="Ishino K."/>
            <person name="Komine S."/>
            <person name="Tomita M."/>
            <person name="Blaxter M."/>
            <person name="Arakawa K."/>
        </authorList>
    </citation>
    <scope>NUCLEOTIDE SEQUENCE [LARGE SCALE GENOMIC DNA]</scope>
    <source>
        <strain evidence="13">Z151</strain>
    </source>
</reference>
<evidence type="ECO:0000256" key="1">
    <source>
        <dbReference type="ARBA" id="ARBA00004163"/>
    </source>
</evidence>
<dbReference type="PANTHER" id="PTHR23085:SF16">
    <property type="entry name" value="GH28348P"/>
    <property type="match status" value="1"/>
</dbReference>
<dbReference type="SUPFAM" id="SSF82185">
    <property type="entry name" value="Histone H3 K4-specific methyltransferase SET7/9 N-terminal domain"/>
    <property type="match status" value="1"/>
</dbReference>
<dbReference type="AlphaFoldDB" id="A0A1W0X7L0"/>
<name>A0A1W0X7L0_HYPEX</name>
<evidence type="ECO:0000256" key="6">
    <source>
        <dbReference type="ARBA" id="ARBA00022692"/>
    </source>
</evidence>
<feature type="compositionally biased region" description="Polar residues" evidence="11">
    <location>
        <begin position="63"/>
        <end position="74"/>
    </location>
</feature>
<dbReference type="InterPro" id="IPR003409">
    <property type="entry name" value="MORN"/>
</dbReference>
<dbReference type="Proteomes" id="UP000192578">
    <property type="component" value="Unassembled WGS sequence"/>
</dbReference>
<dbReference type="Gene3D" id="2.20.110.10">
    <property type="entry name" value="Histone H3 K4-specific methyltransferase SET7/9 N-terminal domain"/>
    <property type="match status" value="1"/>
</dbReference>
<comment type="subcellular location">
    <subcellularLocation>
        <location evidence="3">Cell membrane</location>
    </subcellularLocation>
    <subcellularLocation>
        <location evidence="2">Endomembrane system</location>
        <topology evidence="2">Peripheral membrane protein</topology>
    </subcellularLocation>
    <subcellularLocation>
        <location evidence="1">Endoplasmic reticulum membrane</location>
        <topology evidence="1">Single-pass type IV membrane protein</topology>
    </subcellularLocation>
</comment>
<dbReference type="PANTHER" id="PTHR23085">
    <property type="entry name" value="GH28348P"/>
    <property type="match status" value="1"/>
</dbReference>
<evidence type="ECO:0000256" key="11">
    <source>
        <dbReference type="SAM" id="MobiDB-lite"/>
    </source>
</evidence>
<feature type="region of interest" description="Disordered" evidence="11">
    <location>
        <begin position="54"/>
        <end position="75"/>
    </location>
</feature>
<keyword evidence="10" id="KW-0472">Membrane</keyword>
<dbReference type="EMBL" id="MTYJ01000011">
    <property type="protein sequence ID" value="OQV23515.1"/>
    <property type="molecule type" value="Genomic_DNA"/>
</dbReference>
<keyword evidence="9" id="KW-1133">Transmembrane helix</keyword>
<evidence type="ECO:0000256" key="4">
    <source>
        <dbReference type="ARBA" id="ARBA00008599"/>
    </source>
</evidence>
<proteinExistence type="inferred from homology"/>
<evidence type="ECO:0000256" key="8">
    <source>
        <dbReference type="ARBA" id="ARBA00022824"/>
    </source>
</evidence>
<keyword evidence="8" id="KW-0256">Endoplasmic reticulum</keyword>
<feature type="compositionally biased region" description="Low complexity" evidence="11">
    <location>
        <begin position="17"/>
        <end position="34"/>
    </location>
</feature>
<dbReference type="SMART" id="SM00698">
    <property type="entry name" value="MORN"/>
    <property type="match status" value="1"/>
</dbReference>
<dbReference type="GO" id="GO:0005789">
    <property type="term" value="C:endoplasmic reticulum membrane"/>
    <property type="evidence" value="ECO:0007669"/>
    <property type="project" value="UniProtKB-SubCell"/>
</dbReference>
<dbReference type="GO" id="GO:0005886">
    <property type="term" value="C:plasma membrane"/>
    <property type="evidence" value="ECO:0007669"/>
    <property type="project" value="UniProtKB-SubCell"/>
</dbReference>
<evidence type="ECO:0000256" key="2">
    <source>
        <dbReference type="ARBA" id="ARBA00004184"/>
    </source>
</evidence>
<evidence type="ECO:0000313" key="13">
    <source>
        <dbReference type="Proteomes" id="UP000192578"/>
    </source>
</evidence>
<sequence length="214" mass="23521">MLSATRIDGDGGGRGQPPGNLPLTPAQQQQLPGGRFDFDDGGMYFGGWEEGKATDHGKKTWGKTPSGNTYSGDWQNGKRHGLGVETRGRWIYRGEWNQGLKGRYGTRCSLTSGARYEGTFSNGLAGRLRHGDLCGRRSGAERSTKFVLLRTLVGSEQGTVYFKANGSEVSVMAMVSVVQHLLQRLPSSGRNLYIRNLPWASNRKPPLQKKNRYG</sequence>
<dbReference type="InterPro" id="IPR017191">
    <property type="entry name" value="Junctophilin"/>
</dbReference>
<protein>
    <submittedName>
        <fullName evidence="12">Junctophilin-1</fullName>
    </submittedName>
</protein>
<comment type="caution">
    <text evidence="12">The sequence shown here is derived from an EMBL/GenBank/DDBJ whole genome shotgun (WGS) entry which is preliminary data.</text>
</comment>
<feature type="region of interest" description="Disordered" evidence="11">
    <location>
        <begin position="1"/>
        <end position="34"/>
    </location>
</feature>
<dbReference type="Pfam" id="PF02493">
    <property type="entry name" value="MORN"/>
    <property type="match status" value="3"/>
</dbReference>
<evidence type="ECO:0000313" key="12">
    <source>
        <dbReference type="EMBL" id="OQV23515.1"/>
    </source>
</evidence>
<evidence type="ECO:0000256" key="10">
    <source>
        <dbReference type="ARBA" id="ARBA00023136"/>
    </source>
</evidence>
<gene>
    <name evidence="12" type="ORF">BV898_02632</name>
</gene>
<comment type="similarity">
    <text evidence="4">Belongs to the junctophilin family.</text>
</comment>
<keyword evidence="13" id="KW-1185">Reference proteome</keyword>
<keyword evidence="7" id="KW-0677">Repeat</keyword>
<keyword evidence="6" id="KW-0812">Transmembrane</keyword>
<evidence type="ECO:0000256" key="3">
    <source>
        <dbReference type="ARBA" id="ARBA00004236"/>
    </source>
</evidence>